<dbReference type="SUPFAM" id="SSF51261">
    <property type="entry name" value="Duplicated hybrid motif"/>
    <property type="match status" value="1"/>
</dbReference>
<feature type="coiled-coil region" evidence="1">
    <location>
        <begin position="169"/>
        <end position="266"/>
    </location>
</feature>
<dbReference type="Pfam" id="PF01551">
    <property type="entry name" value="Peptidase_M23"/>
    <property type="match status" value="1"/>
</dbReference>
<reference evidence="3 4" key="1">
    <citation type="journal article" date="2016" name="Nat. Commun.">
        <title>Thousands of microbial genomes shed light on interconnected biogeochemical processes in an aquifer system.</title>
        <authorList>
            <person name="Anantharaman K."/>
            <person name="Brown C.T."/>
            <person name="Hug L.A."/>
            <person name="Sharon I."/>
            <person name="Castelle C.J."/>
            <person name="Probst A.J."/>
            <person name="Thomas B.C."/>
            <person name="Singh A."/>
            <person name="Wilkins M.J."/>
            <person name="Karaoz U."/>
            <person name="Brodie E.L."/>
            <person name="Williams K.H."/>
            <person name="Hubbard S.S."/>
            <person name="Banfield J.F."/>
        </authorList>
    </citation>
    <scope>NUCLEOTIDE SEQUENCE [LARGE SCALE GENOMIC DNA]</scope>
</reference>
<dbReference type="STRING" id="1802158.A2827_02055"/>
<keyword evidence="1" id="KW-0175">Coiled coil</keyword>
<dbReference type="CDD" id="cd12797">
    <property type="entry name" value="M23_peptidase"/>
    <property type="match status" value="1"/>
</dbReference>
<evidence type="ECO:0000259" key="2">
    <source>
        <dbReference type="Pfam" id="PF01551"/>
    </source>
</evidence>
<dbReference type="GO" id="GO:0004222">
    <property type="term" value="F:metalloendopeptidase activity"/>
    <property type="evidence" value="ECO:0007669"/>
    <property type="project" value="TreeGrafter"/>
</dbReference>
<proteinExistence type="predicted"/>
<dbReference type="PANTHER" id="PTHR21666:SF270">
    <property type="entry name" value="MUREIN HYDROLASE ACTIVATOR ENVC"/>
    <property type="match status" value="1"/>
</dbReference>
<dbReference type="Proteomes" id="UP000177932">
    <property type="component" value="Unassembled WGS sequence"/>
</dbReference>
<feature type="coiled-coil region" evidence="1">
    <location>
        <begin position="32"/>
        <end position="122"/>
    </location>
</feature>
<name>A0A1G2H419_9BACT</name>
<feature type="domain" description="M23ase beta-sheet core" evidence="2">
    <location>
        <begin position="305"/>
        <end position="392"/>
    </location>
</feature>
<dbReference type="Gene3D" id="2.70.70.10">
    <property type="entry name" value="Glucose Permease (Domain IIA)"/>
    <property type="match status" value="1"/>
</dbReference>
<sequence>MKLGVLLHFFISFSITGILFLSILGFPLHAIAVEEEDAINDLKTQIDEKERAIQELKEIEKTYVGAVSEKRAEARSLQDLIFDYNSKMEMLEADIERNKEAIEDANLRIKQTEIEIETRTREIERTKEFIGATLREIYQSSDEEIMELMFQYEHFSDFFNQVQYRYLLQNDLSDKLQRVKDLKEKLEEEKIELDAHRKQLNLLKEELEARNLILESQRQEKETVLVSTKNEEAKFKSLLDDTRGKQEDIQRQIFELEEKLREAIDKTKLPIAAPGVLSWPAEGTLTQGYGCTEFAKNSKYYPTCFHNGIDIAAPYGTSIKAARDGKVLAVYNAPYAYGKWIAIEHDNSLVTLYAHLSLQTVSAGKEVSRGDVIGYMGSTGISTGSHIHFTVYAPFTFNTKPSTISGTLPIGGTLNPFDYLP</sequence>
<dbReference type="PANTHER" id="PTHR21666">
    <property type="entry name" value="PEPTIDASE-RELATED"/>
    <property type="match status" value="1"/>
</dbReference>
<dbReference type="Gene3D" id="6.10.250.3150">
    <property type="match status" value="1"/>
</dbReference>
<dbReference type="EMBL" id="MHOD01000034">
    <property type="protein sequence ID" value="OGZ57222.1"/>
    <property type="molecule type" value="Genomic_DNA"/>
</dbReference>
<dbReference type="InterPro" id="IPR050570">
    <property type="entry name" value="Cell_wall_metabolism_enzyme"/>
</dbReference>
<gene>
    <name evidence="3" type="ORF">A2827_02055</name>
</gene>
<protein>
    <recommendedName>
        <fullName evidence="2">M23ase beta-sheet core domain-containing protein</fullName>
    </recommendedName>
</protein>
<dbReference type="AlphaFoldDB" id="A0A1G2H419"/>
<organism evidence="3 4">
    <name type="scientific">Candidatus Spechtbacteria bacterium RIFCSPHIGHO2_01_FULL_43_30</name>
    <dbReference type="NCBI Taxonomy" id="1802158"/>
    <lineage>
        <taxon>Bacteria</taxon>
        <taxon>Candidatus Spechtiibacteriota</taxon>
    </lineage>
</organism>
<dbReference type="InterPro" id="IPR016047">
    <property type="entry name" value="M23ase_b-sheet_dom"/>
</dbReference>
<dbReference type="InterPro" id="IPR011055">
    <property type="entry name" value="Dup_hybrid_motif"/>
</dbReference>
<evidence type="ECO:0000256" key="1">
    <source>
        <dbReference type="SAM" id="Coils"/>
    </source>
</evidence>
<comment type="caution">
    <text evidence="3">The sequence shown here is derived from an EMBL/GenBank/DDBJ whole genome shotgun (WGS) entry which is preliminary data.</text>
</comment>
<evidence type="ECO:0000313" key="3">
    <source>
        <dbReference type="EMBL" id="OGZ57222.1"/>
    </source>
</evidence>
<accession>A0A1G2H419</accession>
<evidence type="ECO:0000313" key="4">
    <source>
        <dbReference type="Proteomes" id="UP000177932"/>
    </source>
</evidence>